<reference evidence="2 3" key="1">
    <citation type="submission" date="2016-05" db="EMBL/GenBank/DDBJ databases">
        <title>Complete genome sequence of a phthalic acid esters degrading Mycobacterium sp. YC-RL4.</title>
        <authorList>
            <person name="Ren L."/>
            <person name="Fan S."/>
            <person name="Ruth N."/>
            <person name="Jia Y."/>
            <person name="Wang J."/>
            <person name="Qiao C."/>
        </authorList>
    </citation>
    <scope>NUCLEOTIDE SEQUENCE [LARGE SCALE GENOMIC DNA]</scope>
    <source>
        <strain evidence="2 3">YC-RL4</strain>
    </source>
</reference>
<feature type="region of interest" description="Disordered" evidence="1">
    <location>
        <begin position="1"/>
        <end position="41"/>
    </location>
</feature>
<keyword evidence="3" id="KW-1185">Reference proteome</keyword>
<evidence type="ECO:0000313" key="3">
    <source>
        <dbReference type="Proteomes" id="UP000077143"/>
    </source>
</evidence>
<sequence>MVGEQDQQQHQTNDDGQDVPIVAGEDEGDRPADRGQRQRPGIDAVLDVRCRCGALVVGCHH</sequence>
<name>A0A172UN39_9MYCO</name>
<evidence type="ECO:0000313" key="2">
    <source>
        <dbReference type="EMBL" id="ANE80502.1"/>
    </source>
</evidence>
<proteinExistence type="predicted"/>
<organism evidence="2 3">
    <name type="scientific">Mycobacterium adipatum</name>
    <dbReference type="NCBI Taxonomy" id="1682113"/>
    <lineage>
        <taxon>Bacteria</taxon>
        <taxon>Bacillati</taxon>
        <taxon>Actinomycetota</taxon>
        <taxon>Actinomycetes</taxon>
        <taxon>Mycobacteriales</taxon>
        <taxon>Mycobacteriaceae</taxon>
        <taxon>Mycobacterium</taxon>
    </lineage>
</organism>
<dbReference type="AlphaFoldDB" id="A0A172UN39"/>
<evidence type="ECO:0000256" key="1">
    <source>
        <dbReference type="SAM" id="MobiDB-lite"/>
    </source>
</evidence>
<dbReference type="Proteomes" id="UP000077143">
    <property type="component" value="Chromosome"/>
</dbReference>
<dbReference type="KEGG" id="madi:A7U43_15345"/>
<accession>A0A172UN39</accession>
<dbReference type="EMBL" id="CP015596">
    <property type="protein sequence ID" value="ANE80502.1"/>
    <property type="molecule type" value="Genomic_DNA"/>
</dbReference>
<feature type="compositionally biased region" description="Polar residues" evidence="1">
    <location>
        <begin position="1"/>
        <end position="11"/>
    </location>
</feature>
<protein>
    <submittedName>
        <fullName evidence="2">Uncharacterized protein</fullName>
    </submittedName>
</protein>
<gene>
    <name evidence="2" type="ORF">A7U43_15345</name>
</gene>